<dbReference type="Proteomes" id="UP000265520">
    <property type="component" value="Unassembled WGS sequence"/>
</dbReference>
<proteinExistence type="predicted"/>
<protein>
    <submittedName>
        <fullName evidence="1">Uncharacterized protein</fullName>
    </submittedName>
</protein>
<evidence type="ECO:0000313" key="1">
    <source>
        <dbReference type="EMBL" id="MCI38661.1"/>
    </source>
</evidence>
<reference evidence="1 2" key="1">
    <citation type="journal article" date="2018" name="Front. Plant Sci.">
        <title>Red Clover (Trifolium pratense) and Zigzag Clover (T. medium) - A Picture of Genomic Similarities and Differences.</title>
        <authorList>
            <person name="Dluhosova J."/>
            <person name="Istvanek J."/>
            <person name="Nedelnik J."/>
            <person name="Repkova J."/>
        </authorList>
    </citation>
    <scope>NUCLEOTIDE SEQUENCE [LARGE SCALE GENOMIC DNA]</scope>
    <source>
        <strain evidence="2">cv. 10/8</strain>
        <tissue evidence="1">Leaf</tissue>
    </source>
</reference>
<sequence length="81" mass="8954">MPRRAREPFSAKGLLPRAEGLLPRAPIRLPAIATFRPARPGEIFADCRQTSPALPKLPALFSLTLARRTLARFNSSDCLKN</sequence>
<organism evidence="1 2">
    <name type="scientific">Trifolium medium</name>
    <dbReference type="NCBI Taxonomy" id="97028"/>
    <lineage>
        <taxon>Eukaryota</taxon>
        <taxon>Viridiplantae</taxon>
        <taxon>Streptophyta</taxon>
        <taxon>Embryophyta</taxon>
        <taxon>Tracheophyta</taxon>
        <taxon>Spermatophyta</taxon>
        <taxon>Magnoliopsida</taxon>
        <taxon>eudicotyledons</taxon>
        <taxon>Gunneridae</taxon>
        <taxon>Pentapetalae</taxon>
        <taxon>rosids</taxon>
        <taxon>fabids</taxon>
        <taxon>Fabales</taxon>
        <taxon>Fabaceae</taxon>
        <taxon>Papilionoideae</taxon>
        <taxon>50 kb inversion clade</taxon>
        <taxon>NPAAA clade</taxon>
        <taxon>Hologalegina</taxon>
        <taxon>IRL clade</taxon>
        <taxon>Trifolieae</taxon>
        <taxon>Trifolium</taxon>
    </lineage>
</organism>
<feature type="non-terminal residue" evidence="1">
    <location>
        <position position="81"/>
    </location>
</feature>
<comment type="caution">
    <text evidence="1">The sequence shown here is derived from an EMBL/GenBank/DDBJ whole genome shotgun (WGS) entry which is preliminary data.</text>
</comment>
<accession>A0A392RPV9</accession>
<keyword evidence="2" id="KW-1185">Reference proteome</keyword>
<dbReference type="AlphaFoldDB" id="A0A392RPV9"/>
<evidence type="ECO:0000313" key="2">
    <source>
        <dbReference type="Proteomes" id="UP000265520"/>
    </source>
</evidence>
<dbReference type="EMBL" id="LXQA010258200">
    <property type="protein sequence ID" value="MCI38661.1"/>
    <property type="molecule type" value="Genomic_DNA"/>
</dbReference>
<name>A0A392RPV9_9FABA</name>